<dbReference type="PROSITE" id="PS50048">
    <property type="entry name" value="ZN2_CY6_FUNGAL_2"/>
    <property type="match status" value="1"/>
</dbReference>
<keyword evidence="3" id="KW-0804">Transcription</keyword>
<sequence>MSENAGPSAREPSKAKSRKTDPNAPIRKRRKRTVVSGASDDCFTCSKRGARCDRRRPYCSQCLELGRECSGYKTTLTWGVGVASRGKLRGQKLPVMDSTGDAGGTTAKEQQPLPSSSQETQSQPPPQSIPSIPPSAPAPTRISPPSATPAAAPMIDVGGLRTMESETRHASEMLDPLNTSNMPNIQNMQSMQNMPDVPDMSDVSDMSRTMAWTMDMPDPQSWTNMSSAPPQISGLPLPSRPIASNRLSPSLSEASMHYAPTLSPEASYATPAWPVARNWAINNATPPSQDADEELERNERDQWMLWNAGHSPSYSQLLLARSIGRTPRLRYLISYYTEVIAPMIVAFDTPTNPFKTHILRLALGSEALQEAIATLATSNLRQRREKNHHSTERTLPARMSGLAHRALTDEAFQDKYGISMSEGYAREENYHRGMAVKALNADLADPRRRLSDSVLATLLILCLFHGCDTGVAEFRTQFAGVTRLLAIRMRHSRIVTDDLKWFIRMFSWFDTLTATTNDRDVQLRGKCLEISSTTDGEWGLENLAGCDGRLFKLISQLGRLNLLSQDQEPNLSKPADSNVPTTSLPPNMIFPGWDTVVPTNGIGTVPGSIVGPDFGFSMPTPPQSKDQSRKPSSPAFWTEWYSLRQRLESWRFDPPAETSFPTPPPSASDNFPPNFSPNFTPTFTPATPSGSFYVANENLQDVYQISECFRHAALLYCERLAEPSLPSRHPRIQHLVHLAMHCLCAVQSDVYLLWPLFIVGSECIQEDHRDAIRRRCKDISKDSGFVNNISCLELLERIWADRSEESSFPVYPSGMVPPLPLNGGGAAPSSQAFRWSRVMQAKRGDGEYMVA</sequence>
<evidence type="ECO:0000256" key="1">
    <source>
        <dbReference type="ARBA" id="ARBA00023015"/>
    </source>
</evidence>
<dbReference type="GO" id="GO:0003677">
    <property type="term" value="F:DNA binding"/>
    <property type="evidence" value="ECO:0007669"/>
    <property type="project" value="UniProtKB-KW"/>
</dbReference>
<proteinExistence type="predicted"/>
<keyword evidence="1" id="KW-0805">Transcription regulation</keyword>
<organism evidence="7 8">
    <name type="scientific">Penicillium steckii</name>
    <dbReference type="NCBI Taxonomy" id="303698"/>
    <lineage>
        <taxon>Eukaryota</taxon>
        <taxon>Fungi</taxon>
        <taxon>Dikarya</taxon>
        <taxon>Ascomycota</taxon>
        <taxon>Pezizomycotina</taxon>
        <taxon>Eurotiomycetes</taxon>
        <taxon>Eurotiomycetidae</taxon>
        <taxon>Eurotiales</taxon>
        <taxon>Aspergillaceae</taxon>
        <taxon>Penicillium</taxon>
    </lineage>
</organism>
<dbReference type="GO" id="GO:0000981">
    <property type="term" value="F:DNA-binding transcription factor activity, RNA polymerase II-specific"/>
    <property type="evidence" value="ECO:0007669"/>
    <property type="project" value="InterPro"/>
</dbReference>
<keyword evidence="8" id="KW-1185">Reference proteome</keyword>
<evidence type="ECO:0000256" key="3">
    <source>
        <dbReference type="ARBA" id="ARBA00023163"/>
    </source>
</evidence>
<reference evidence="8" key="1">
    <citation type="journal article" date="2017" name="Nat. Microbiol.">
        <title>Global analysis of biosynthetic gene clusters reveals vast potential of secondary metabolite production in Penicillium species.</title>
        <authorList>
            <person name="Nielsen J.C."/>
            <person name="Grijseels S."/>
            <person name="Prigent S."/>
            <person name="Ji B."/>
            <person name="Dainat J."/>
            <person name="Nielsen K.F."/>
            <person name="Frisvad J.C."/>
            <person name="Workman M."/>
            <person name="Nielsen J."/>
        </authorList>
    </citation>
    <scope>NUCLEOTIDE SEQUENCE [LARGE SCALE GENOMIC DNA]</scope>
    <source>
        <strain evidence="8">IBT 24891</strain>
    </source>
</reference>
<dbReference type="Pfam" id="PF11951">
    <property type="entry name" value="Fungal_trans_2"/>
    <property type="match status" value="1"/>
</dbReference>
<dbReference type="InterPro" id="IPR021858">
    <property type="entry name" value="Fun_TF"/>
</dbReference>
<dbReference type="OrthoDB" id="3431704at2759"/>
<feature type="compositionally biased region" description="Pro residues" evidence="5">
    <location>
        <begin position="123"/>
        <end position="137"/>
    </location>
</feature>
<dbReference type="AlphaFoldDB" id="A0A1V6TLL4"/>
<evidence type="ECO:0000313" key="8">
    <source>
        <dbReference type="Proteomes" id="UP000191285"/>
    </source>
</evidence>
<feature type="domain" description="Zn(2)-C6 fungal-type" evidence="6">
    <location>
        <begin position="41"/>
        <end position="70"/>
    </location>
</feature>
<dbReference type="SUPFAM" id="SSF57701">
    <property type="entry name" value="Zn2/Cys6 DNA-binding domain"/>
    <property type="match status" value="1"/>
</dbReference>
<feature type="region of interest" description="Disordered" evidence="5">
    <location>
        <begin position="91"/>
        <end position="153"/>
    </location>
</feature>
<dbReference type="InterPro" id="IPR050675">
    <property type="entry name" value="OAF3"/>
</dbReference>
<dbReference type="GO" id="GO:0008270">
    <property type="term" value="F:zinc ion binding"/>
    <property type="evidence" value="ECO:0007669"/>
    <property type="project" value="InterPro"/>
</dbReference>
<dbReference type="Gene3D" id="4.10.240.10">
    <property type="entry name" value="Zn(2)-C6 fungal-type DNA-binding domain"/>
    <property type="match status" value="1"/>
</dbReference>
<keyword evidence="2" id="KW-0238">DNA-binding</keyword>
<feature type="region of interest" description="Disordered" evidence="5">
    <location>
        <begin position="1"/>
        <end position="37"/>
    </location>
</feature>
<feature type="region of interest" description="Disordered" evidence="5">
    <location>
        <begin position="612"/>
        <end position="633"/>
    </location>
</feature>
<dbReference type="CDD" id="cd00067">
    <property type="entry name" value="GAL4"/>
    <property type="match status" value="1"/>
</dbReference>
<evidence type="ECO:0000256" key="5">
    <source>
        <dbReference type="SAM" id="MobiDB-lite"/>
    </source>
</evidence>
<dbReference type="EMBL" id="MLKD01000004">
    <property type="protein sequence ID" value="OQE27282.1"/>
    <property type="molecule type" value="Genomic_DNA"/>
</dbReference>
<feature type="compositionally biased region" description="Low complexity" evidence="5">
    <location>
        <begin position="667"/>
        <end position="680"/>
    </location>
</feature>
<gene>
    <name evidence="7" type="ORF">PENSTE_c004G03023</name>
</gene>
<feature type="region of interest" description="Disordered" evidence="5">
    <location>
        <begin position="653"/>
        <end position="680"/>
    </location>
</feature>
<evidence type="ECO:0000259" key="6">
    <source>
        <dbReference type="PROSITE" id="PS50048"/>
    </source>
</evidence>
<dbReference type="Proteomes" id="UP000191285">
    <property type="component" value="Unassembled WGS sequence"/>
</dbReference>
<feature type="compositionally biased region" description="Basic and acidic residues" evidence="5">
    <location>
        <begin position="11"/>
        <end position="21"/>
    </location>
</feature>
<feature type="compositionally biased region" description="Low complexity" evidence="5">
    <location>
        <begin position="110"/>
        <end position="122"/>
    </location>
</feature>
<dbReference type="PANTHER" id="PTHR31069:SF28">
    <property type="entry name" value="ZN(II)2CYS6 TRANSCRIPTION FACTOR (EUROFUNG)"/>
    <property type="match status" value="1"/>
</dbReference>
<evidence type="ECO:0000256" key="4">
    <source>
        <dbReference type="ARBA" id="ARBA00023242"/>
    </source>
</evidence>
<comment type="caution">
    <text evidence="7">The sequence shown here is derived from an EMBL/GenBank/DDBJ whole genome shotgun (WGS) entry which is preliminary data.</text>
</comment>
<dbReference type="InterPro" id="IPR001138">
    <property type="entry name" value="Zn2Cys6_DnaBD"/>
</dbReference>
<keyword evidence="4" id="KW-0539">Nucleus</keyword>
<dbReference type="Pfam" id="PF00172">
    <property type="entry name" value="Zn_clus"/>
    <property type="match status" value="1"/>
</dbReference>
<evidence type="ECO:0000256" key="2">
    <source>
        <dbReference type="ARBA" id="ARBA00023125"/>
    </source>
</evidence>
<evidence type="ECO:0000313" key="7">
    <source>
        <dbReference type="EMBL" id="OQE27282.1"/>
    </source>
</evidence>
<feature type="compositionally biased region" description="Low complexity" evidence="5">
    <location>
        <begin position="138"/>
        <end position="153"/>
    </location>
</feature>
<dbReference type="PANTHER" id="PTHR31069">
    <property type="entry name" value="OLEATE-ACTIVATED TRANSCRIPTION FACTOR 1-RELATED"/>
    <property type="match status" value="1"/>
</dbReference>
<protein>
    <recommendedName>
        <fullName evidence="6">Zn(2)-C6 fungal-type domain-containing protein</fullName>
    </recommendedName>
</protein>
<accession>A0A1V6TLL4</accession>
<dbReference type="InterPro" id="IPR036864">
    <property type="entry name" value="Zn2-C6_fun-type_DNA-bd_sf"/>
</dbReference>
<name>A0A1V6TLL4_9EURO</name>